<evidence type="ECO:0000256" key="1">
    <source>
        <dbReference type="ARBA" id="ARBA00004334"/>
    </source>
</evidence>
<dbReference type="GO" id="GO:0005509">
    <property type="term" value="F:calcium ion binding"/>
    <property type="evidence" value="ECO:0007669"/>
    <property type="project" value="InterPro"/>
</dbReference>
<dbReference type="GO" id="GO:0015979">
    <property type="term" value="P:photosynthesis"/>
    <property type="evidence" value="ECO:0007669"/>
    <property type="project" value="InterPro"/>
</dbReference>
<sequence>MFCQAERMKMELALISSLRSQCGLLFPHSATPISASATHLHLKELRNNRNSYIYCTKNPGCEGDQRVREQSLSKRRDLLLQAATFLAASSSLSAFNTLVARAQNEAVTEFRVYTDDVNKFKVSIPSDWEIGSGEGDGVRSLIAFYPQEPSSSSNVSIMITTLGADFTTLGSFGRVDAFADNLVSGLDRSWKRPPGVKAKLIDCKSANGLYYIGYTLQNPGESMRHLSTVLGIANNGLYNRLYTITGQCVDDESEKYCAKVEKAVASFRFI</sequence>
<dbReference type="Gene3D" id="3.40.1000.10">
    <property type="entry name" value="Mog1/PsbP, alpha/beta/alpha sandwich"/>
    <property type="match status" value="1"/>
</dbReference>
<feature type="domain" description="PsbP C-terminal" evidence="2">
    <location>
        <begin position="109"/>
        <end position="269"/>
    </location>
</feature>
<evidence type="ECO:0000313" key="4">
    <source>
        <dbReference type="Proteomes" id="UP001152523"/>
    </source>
</evidence>
<dbReference type="InterPro" id="IPR002683">
    <property type="entry name" value="PsbP_C"/>
</dbReference>
<dbReference type="Pfam" id="PF01789">
    <property type="entry name" value="PsbP"/>
    <property type="match status" value="1"/>
</dbReference>
<organism evidence="3 4">
    <name type="scientific">Cuscuta epithymum</name>
    <dbReference type="NCBI Taxonomy" id="186058"/>
    <lineage>
        <taxon>Eukaryota</taxon>
        <taxon>Viridiplantae</taxon>
        <taxon>Streptophyta</taxon>
        <taxon>Embryophyta</taxon>
        <taxon>Tracheophyta</taxon>
        <taxon>Spermatophyta</taxon>
        <taxon>Magnoliopsida</taxon>
        <taxon>eudicotyledons</taxon>
        <taxon>Gunneridae</taxon>
        <taxon>Pentapetalae</taxon>
        <taxon>asterids</taxon>
        <taxon>lamiids</taxon>
        <taxon>Solanales</taxon>
        <taxon>Convolvulaceae</taxon>
        <taxon>Cuscuteae</taxon>
        <taxon>Cuscuta</taxon>
        <taxon>Cuscuta subgen. Cuscuta</taxon>
    </lineage>
</organism>
<evidence type="ECO:0000313" key="3">
    <source>
        <dbReference type="EMBL" id="CAH9134411.1"/>
    </source>
</evidence>
<comment type="caution">
    <text evidence="3">The sequence shown here is derived from an EMBL/GenBank/DDBJ whole genome shotgun (WGS) entry which is preliminary data.</text>
</comment>
<reference evidence="3" key="1">
    <citation type="submission" date="2022-07" db="EMBL/GenBank/DDBJ databases">
        <authorList>
            <person name="Macas J."/>
            <person name="Novak P."/>
            <person name="Neumann P."/>
        </authorList>
    </citation>
    <scope>NUCLEOTIDE SEQUENCE</scope>
</reference>
<dbReference type="EMBL" id="CAMAPF010000981">
    <property type="protein sequence ID" value="CAH9134411.1"/>
    <property type="molecule type" value="Genomic_DNA"/>
</dbReference>
<accession>A0AAV0FGF7</accession>
<name>A0AAV0FGF7_9ASTE</name>
<dbReference type="GO" id="GO:0009535">
    <property type="term" value="C:chloroplast thylakoid membrane"/>
    <property type="evidence" value="ECO:0007669"/>
    <property type="project" value="UniProtKB-SubCell"/>
</dbReference>
<dbReference type="PANTHER" id="PTHR31407:SF17">
    <property type="entry name" value="PSBP DOMAIN-CONTAINING PROTEIN 3, CHLOROPLASTIC"/>
    <property type="match status" value="1"/>
</dbReference>
<gene>
    <name evidence="3" type="ORF">CEPIT_LOCUS33699</name>
</gene>
<dbReference type="InterPro" id="IPR016123">
    <property type="entry name" value="Mog1/PsbP_a/b/a-sand"/>
</dbReference>
<dbReference type="AlphaFoldDB" id="A0AAV0FGF7"/>
<protein>
    <recommendedName>
        <fullName evidence="2">PsbP C-terminal domain-containing protein</fullName>
    </recommendedName>
</protein>
<evidence type="ECO:0000259" key="2">
    <source>
        <dbReference type="Pfam" id="PF01789"/>
    </source>
</evidence>
<dbReference type="GO" id="GO:0019898">
    <property type="term" value="C:extrinsic component of membrane"/>
    <property type="evidence" value="ECO:0007669"/>
    <property type="project" value="InterPro"/>
</dbReference>
<proteinExistence type="predicted"/>
<keyword evidence="4" id="KW-1185">Reference proteome</keyword>
<dbReference type="GO" id="GO:0009654">
    <property type="term" value="C:photosystem II oxygen evolving complex"/>
    <property type="evidence" value="ECO:0007669"/>
    <property type="project" value="InterPro"/>
</dbReference>
<dbReference type="PANTHER" id="PTHR31407">
    <property type="match status" value="1"/>
</dbReference>
<dbReference type="Proteomes" id="UP001152523">
    <property type="component" value="Unassembled WGS sequence"/>
</dbReference>
<comment type="subcellular location">
    <subcellularLocation>
        <location evidence="1">Plastid</location>
        <location evidence="1">Chloroplast thylakoid membrane</location>
    </subcellularLocation>
</comment>
<dbReference type="SUPFAM" id="SSF55724">
    <property type="entry name" value="Mog1p/PsbP-like"/>
    <property type="match status" value="1"/>
</dbReference>